<gene>
    <name evidence="2" type="ORF">I553_8894</name>
</gene>
<dbReference type="GO" id="GO:0016614">
    <property type="term" value="F:oxidoreductase activity, acting on CH-OH group of donors"/>
    <property type="evidence" value="ECO:0007669"/>
    <property type="project" value="InterPro"/>
</dbReference>
<comment type="caution">
    <text evidence="2">The sequence shown here is derived from an EMBL/GenBank/DDBJ whole genome shotgun (WGS) entry which is preliminary data.</text>
</comment>
<dbReference type="EMBL" id="JAOB01000029">
    <property type="protein sequence ID" value="EUA56840.1"/>
    <property type="molecule type" value="Genomic_DNA"/>
</dbReference>
<evidence type="ECO:0000313" key="2">
    <source>
        <dbReference type="EMBL" id="EUA56840.1"/>
    </source>
</evidence>
<sequence>MLIDEQSGKATGVEYIDRLTKETQTVQANIVVLCASAIESVRILLNSACAKHPLGVGAHRAT</sequence>
<evidence type="ECO:0000259" key="1">
    <source>
        <dbReference type="Pfam" id="PF00732"/>
    </source>
</evidence>
<dbReference type="Pfam" id="PF00732">
    <property type="entry name" value="GMC_oxred_N"/>
    <property type="match status" value="1"/>
</dbReference>
<accession>X8CNM3</accession>
<dbReference type="Gene3D" id="3.50.50.60">
    <property type="entry name" value="FAD/NAD(P)-binding domain"/>
    <property type="match status" value="1"/>
</dbReference>
<protein>
    <submittedName>
        <fullName evidence="2">GMC oxidoreductase family protein</fullName>
    </submittedName>
</protein>
<dbReference type="InterPro" id="IPR036188">
    <property type="entry name" value="FAD/NAD-bd_sf"/>
</dbReference>
<dbReference type="GO" id="GO:0050660">
    <property type="term" value="F:flavin adenine dinucleotide binding"/>
    <property type="evidence" value="ECO:0007669"/>
    <property type="project" value="InterPro"/>
</dbReference>
<dbReference type="PATRIC" id="fig|1299334.3.peg.2977"/>
<dbReference type="InterPro" id="IPR000172">
    <property type="entry name" value="GMC_OxRdtase_N"/>
</dbReference>
<reference evidence="2" key="1">
    <citation type="submission" date="2014-01" db="EMBL/GenBank/DDBJ databases">
        <authorList>
            <person name="Brown-Elliot B."/>
            <person name="Wallace R."/>
            <person name="Lenaerts A."/>
            <person name="Ordway D."/>
            <person name="DeGroote M.A."/>
            <person name="Parker T."/>
            <person name="Sizemore C."/>
            <person name="Tallon L.J."/>
            <person name="Sadzewicz L.K."/>
            <person name="Sengamalay N."/>
            <person name="Fraser C.M."/>
            <person name="Hine E."/>
            <person name="Shefchek K.A."/>
            <person name="Das S.P."/>
            <person name="Tettelin H."/>
        </authorList>
    </citation>
    <scope>NUCLEOTIDE SEQUENCE [LARGE SCALE GENOMIC DNA]</scope>
    <source>
        <strain evidence="2">4042</strain>
    </source>
</reference>
<name>X8CNM3_MYCXE</name>
<proteinExistence type="predicted"/>
<dbReference type="AlphaFoldDB" id="X8CNM3"/>
<dbReference type="SUPFAM" id="SSF51905">
    <property type="entry name" value="FAD/NAD(P)-binding domain"/>
    <property type="match status" value="1"/>
</dbReference>
<organism evidence="2">
    <name type="scientific">Mycobacterium xenopi 4042</name>
    <dbReference type="NCBI Taxonomy" id="1299334"/>
    <lineage>
        <taxon>Bacteria</taxon>
        <taxon>Bacillati</taxon>
        <taxon>Actinomycetota</taxon>
        <taxon>Actinomycetes</taxon>
        <taxon>Mycobacteriales</taxon>
        <taxon>Mycobacteriaceae</taxon>
        <taxon>Mycobacterium</taxon>
    </lineage>
</organism>
<feature type="domain" description="Glucose-methanol-choline oxidoreductase N-terminal" evidence="1">
    <location>
        <begin position="2"/>
        <end position="55"/>
    </location>
</feature>